<evidence type="ECO:0000313" key="3">
    <source>
        <dbReference type="Proteomes" id="UP001232148"/>
    </source>
</evidence>
<sequence length="177" mass="19079">MKTSAVLLPLAAALAAAVDVTPYDPAPQVEAAFRSFLVEFYTTMEDQSTNDTFTDFWPPNNLGQFIYQGLPFPGSVNILGIKQSLLPRMGNKVMWDLVRSASVVGDTAGDKTYLAEIVIQTSYPAGNCSQAYGDARFTILKDDQGNPRLTPHSGSLSVYNLTVSTTDSPTDIACTLS</sequence>
<feature type="chain" id="PRO_5042231713" evidence="1">
    <location>
        <begin position="18"/>
        <end position="177"/>
    </location>
</feature>
<comment type="caution">
    <text evidence="2">The sequence shown here is derived from an EMBL/GenBank/DDBJ whole genome shotgun (WGS) entry which is preliminary data.</text>
</comment>
<organism evidence="2 3">
    <name type="scientific">Colletotrichum zoysiae</name>
    <dbReference type="NCBI Taxonomy" id="1216348"/>
    <lineage>
        <taxon>Eukaryota</taxon>
        <taxon>Fungi</taxon>
        <taxon>Dikarya</taxon>
        <taxon>Ascomycota</taxon>
        <taxon>Pezizomycotina</taxon>
        <taxon>Sordariomycetes</taxon>
        <taxon>Hypocreomycetidae</taxon>
        <taxon>Glomerellales</taxon>
        <taxon>Glomerellaceae</taxon>
        <taxon>Colletotrichum</taxon>
        <taxon>Colletotrichum graminicola species complex</taxon>
    </lineage>
</organism>
<evidence type="ECO:0000256" key="1">
    <source>
        <dbReference type="SAM" id="SignalP"/>
    </source>
</evidence>
<dbReference type="AlphaFoldDB" id="A0AAD9HE26"/>
<accession>A0AAD9HE26</accession>
<keyword evidence="1" id="KW-0732">Signal</keyword>
<gene>
    <name evidence="2" type="ORF">LX32DRAFT_729610</name>
</gene>
<keyword evidence="3" id="KW-1185">Reference proteome</keyword>
<name>A0AAD9HE26_9PEZI</name>
<proteinExistence type="predicted"/>
<protein>
    <submittedName>
        <fullName evidence="2">Uncharacterized protein</fullName>
    </submittedName>
</protein>
<reference evidence="2" key="1">
    <citation type="submission" date="2021-06" db="EMBL/GenBank/DDBJ databases">
        <title>Comparative genomics, transcriptomics and evolutionary studies reveal genomic signatures of adaptation to plant cell wall in hemibiotrophic fungi.</title>
        <authorList>
            <consortium name="DOE Joint Genome Institute"/>
            <person name="Baroncelli R."/>
            <person name="Diaz J.F."/>
            <person name="Benocci T."/>
            <person name="Peng M."/>
            <person name="Battaglia E."/>
            <person name="Haridas S."/>
            <person name="Andreopoulos W."/>
            <person name="Labutti K."/>
            <person name="Pangilinan J."/>
            <person name="Floch G.L."/>
            <person name="Makela M.R."/>
            <person name="Henrissat B."/>
            <person name="Grigoriev I.V."/>
            <person name="Crouch J.A."/>
            <person name="De Vries R.P."/>
            <person name="Sukno S.A."/>
            <person name="Thon M.R."/>
        </authorList>
    </citation>
    <scope>NUCLEOTIDE SEQUENCE</scope>
    <source>
        <strain evidence="2">MAFF235873</strain>
    </source>
</reference>
<dbReference type="Proteomes" id="UP001232148">
    <property type="component" value="Unassembled WGS sequence"/>
</dbReference>
<evidence type="ECO:0000313" key="2">
    <source>
        <dbReference type="EMBL" id="KAK2027175.1"/>
    </source>
</evidence>
<feature type="signal peptide" evidence="1">
    <location>
        <begin position="1"/>
        <end position="17"/>
    </location>
</feature>
<dbReference type="EMBL" id="MU842900">
    <property type="protein sequence ID" value="KAK2027175.1"/>
    <property type="molecule type" value="Genomic_DNA"/>
</dbReference>